<keyword evidence="6" id="KW-1185">Reference proteome</keyword>
<dbReference type="SUPFAM" id="SSF46785">
    <property type="entry name" value="Winged helix' DNA-binding domain"/>
    <property type="match status" value="2"/>
</dbReference>
<dbReference type="RefSeq" id="WP_193183805.1">
    <property type="nucleotide sequence ID" value="NZ_JACVXA010000043.1"/>
</dbReference>
<dbReference type="GO" id="GO:0003677">
    <property type="term" value="F:DNA binding"/>
    <property type="evidence" value="ECO:0007669"/>
    <property type="project" value="UniProtKB-KW"/>
</dbReference>
<dbReference type="GO" id="GO:0003700">
    <property type="term" value="F:DNA-binding transcription factor activity"/>
    <property type="evidence" value="ECO:0007669"/>
    <property type="project" value="InterPro"/>
</dbReference>
<dbReference type="Pfam" id="PF07729">
    <property type="entry name" value="FCD"/>
    <property type="match status" value="1"/>
</dbReference>
<dbReference type="PRINTS" id="PR00035">
    <property type="entry name" value="HTHGNTR"/>
</dbReference>
<accession>A0A8J7D0D1</accession>
<dbReference type="SMART" id="SM00895">
    <property type="entry name" value="FCD"/>
    <property type="match status" value="1"/>
</dbReference>
<evidence type="ECO:0000256" key="1">
    <source>
        <dbReference type="ARBA" id="ARBA00023015"/>
    </source>
</evidence>
<evidence type="ECO:0000256" key="3">
    <source>
        <dbReference type="ARBA" id="ARBA00023163"/>
    </source>
</evidence>
<dbReference type="Pfam" id="PF09339">
    <property type="entry name" value="HTH_IclR"/>
    <property type="match status" value="1"/>
</dbReference>
<evidence type="ECO:0000313" key="6">
    <source>
        <dbReference type="Proteomes" id="UP000609121"/>
    </source>
</evidence>
<dbReference type="PANTHER" id="PTHR43537:SF51">
    <property type="entry name" value="HTH-TYPE TRANSCRIPTIONAL REGULATOR LGOR-RELATED"/>
    <property type="match status" value="1"/>
</dbReference>
<dbReference type="SUPFAM" id="SSF48008">
    <property type="entry name" value="GntR ligand-binding domain-like"/>
    <property type="match status" value="1"/>
</dbReference>
<keyword evidence="3" id="KW-0804">Transcription</keyword>
<keyword evidence="2" id="KW-0238">DNA-binding</keyword>
<dbReference type="Proteomes" id="UP000609121">
    <property type="component" value="Unassembled WGS sequence"/>
</dbReference>
<dbReference type="InterPro" id="IPR000524">
    <property type="entry name" value="Tscrpt_reg_HTH_GntR"/>
</dbReference>
<reference evidence="5" key="1">
    <citation type="submission" date="2020-09" db="EMBL/GenBank/DDBJ databases">
        <title>A novel bacterium of genus Mangrovicoccus, isolated from South China Sea.</title>
        <authorList>
            <person name="Huang H."/>
            <person name="Mo K."/>
            <person name="Hu Y."/>
        </authorList>
    </citation>
    <scope>NUCLEOTIDE SEQUENCE</scope>
    <source>
        <strain evidence="5">HB182678</strain>
    </source>
</reference>
<dbReference type="InterPro" id="IPR011711">
    <property type="entry name" value="GntR_C"/>
</dbReference>
<proteinExistence type="predicted"/>
<gene>
    <name evidence="5" type="ORF">ICN82_13875</name>
</gene>
<dbReference type="AlphaFoldDB" id="A0A8J7D0D1"/>
<sequence>MSRRNRAFVAGVSAFLDDLAGMVPGAGLGSEQEIAARLGLSRTTVRSILAHLAGRGLIVWEGRDKRLLRLPGPADRPDPPEDPAAAFPGRFLGWILEGNVPPGTALNESELSRRFGVPVAAVRDFLIRFEPMGLIAKEPNRHWRLKGFTRAFATEMFEMRELIEMRAMRALAARPDRAEVAALAAAHRRILDGPEAGLAAFPALDARFHALVCAAGGNRFFDEFMQRISIIVHYHYQWRKEDEFARNRGAAEEHLRVLEAVAADRPEEAVRLFAAHLATARANLLRSVAWD</sequence>
<protein>
    <submittedName>
        <fullName evidence="5">GntR family transcriptional regulator</fullName>
    </submittedName>
</protein>
<dbReference type="InterPro" id="IPR008920">
    <property type="entry name" value="TF_FadR/GntR_C"/>
</dbReference>
<dbReference type="InterPro" id="IPR005471">
    <property type="entry name" value="Tscrpt_reg_IclR_N"/>
</dbReference>
<feature type="domain" description="GntR C-terminal" evidence="4">
    <location>
        <begin position="155"/>
        <end position="279"/>
    </location>
</feature>
<dbReference type="Gene3D" id="1.20.120.530">
    <property type="entry name" value="GntR ligand-binding domain-like"/>
    <property type="match status" value="1"/>
</dbReference>
<comment type="caution">
    <text evidence="5">The sequence shown here is derived from an EMBL/GenBank/DDBJ whole genome shotgun (WGS) entry which is preliminary data.</text>
</comment>
<dbReference type="EMBL" id="JACVXA010000043">
    <property type="protein sequence ID" value="MBE3639283.1"/>
    <property type="molecule type" value="Genomic_DNA"/>
</dbReference>
<dbReference type="PANTHER" id="PTHR43537">
    <property type="entry name" value="TRANSCRIPTIONAL REGULATOR, GNTR FAMILY"/>
    <property type="match status" value="1"/>
</dbReference>
<dbReference type="InterPro" id="IPR036388">
    <property type="entry name" value="WH-like_DNA-bd_sf"/>
</dbReference>
<organism evidence="5 6">
    <name type="scientific">Mangrovicoccus algicola</name>
    <dbReference type="NCBI Taxonomy" id="2771008"/>
    <lineage>
        <taxon>Bacteria</taxon>
        <taxon>Pseudomonadati</taxon>
        <taxon>Pseudomonadota</taxon>
        <taxon>Alphaproteobacteria</taxon>
        <taxon>Rhodobacterales</taxon>
        <taxon>Paracoccaceae</taxon>
        <taxon>Mangrovicoccus</taxon>
    </lineage>
</organism>
<evidence type="ECO:0000259" key="4">
    <source>
        <dbReference type="SMART" id="SM00895"/>
    </source>
</evidence>
<evidence type="ECO:0000256" key="2">
    <source>
        <dbReference type="ARBA" id="ARBA00023125"/>
    </source>
</evidence>
<name>A0A8J7D0D1_9RHOB</name>
<evidence type="ECO:0000313" key="5">
    <source>
        <dbReference type="EMBL" id="MBE3639283.1"/>
    </source>
</evidence>
<keyword evidence="1" id="KW-0805">Transcription regulation</keyword>
<dbReference type="Gene3D" id="1.10.10.10">
    <property type="entry name" value="Winged helix-like DNA-binding domain superfamily/Winged helix DNA-binding domain"/>
    <property type="match status" value="2"/>
</dbReference>
<dbReference type="InterPro" id="IPR036390">
    <property type="entry name" value="WH_DNA-bd_sf"/>
</dbReference>